<protein>
    <recommendedName>
        <fullName evidence="3">Uridine phosphorylase</fullName>
        <ecNumber evidence="2">2.4.2.3</ecNumber>
    </recommendedName>
</protein>
<evidence type="ECO:0000256" key="4">
    <source>
        <dbReference type="ARBA" id="ARBA00022676"/>
    </source>
</evidence>
<dbReference type="AlphaFoldDB" id="A0A975CQ70"/>
<dbReference type="EMBL" id="CP071869">
    <property type="protein sequence ID" value="QTE22839.1"/>
    <property type="molecule type" value="Genomic_DNA"/>
</dbReference>
<dbReference type="PANTHER" id="PTHR43691:SF11">
    <property type="entry name" value="FI09636P-RELATED"/>
    <property type="match status" value="1"/>
</dbReference>
<name>A0A975CQ70_9FLAO</name>
<keyword evidence="9" id="KW-1185">Reference proteome</keyword>
<evidence type="ECO:0000256" key="1">
    <source>
        <dbReference type="ARBA" id="ARBA00010456"/>
    </source>
</evidence>
<dbReference type="KEGG" id="pcea:J3359_00765"/>
<dbReference type="NCBIfam" id="TIGR00107">
    <property type="entry name" value="deoD"/>
    <property type="match status" value="1"/>
</dbReference>
<dbReference type="GO" id="GO:0005829">
    <property type="term" value="C:cytosol"/>
    <property type="evidence" value="ECO:0007669"/>
    <property type="project" value="TreeGrafter"/>
</dbReference>
<dbReference type="SUPFAM" id="SSF53167">
    <property type="entry name" value="Purine and uridine phosphorylases"/>
    <property type="match status" value="1"/>
</dbReference>
<dbReference type="EC" id="2.4.2.3" evidence="2"/>
<dbReference type="PANTHER" id="PTHR43691">
    <property type="entry name" value="URIDINE PHOSPHORYLASE"/>
    <property type="match status" value="1"/>
</dbReference>
<dbReference type="GO" id="GO:0004731">
    <property type="term" value="F:purine-nucleoside phosphorylase activity"/>
    <property type="evidence" value="ECO:0007669"/>
    <property type="project" value="InterPro"/>
</dbReference>
<reference evidence="8 9" key="1">
    <citation type="submission" date="2021-03" db="EMBL/GenBank/DDBJ databases">
        <title>Complete genome of Polaribacter_sp.SM13.</title>
        <authorList>
            <person name="Jeong S.W."/>
            <person name="Bae J.W."/>
        </authorList>
    </citation>
    <scope>NUCLEOTIDE SEQUENCE [LARGE SCALE GENOMIC DNA]</scope>
    <source>
        <strain evidence="8 9">SM13</strain>
    </source>
</reference>
<accession>A0A975CQ70</accession>
<proteinExistence type="inferred from homology"/>
<dbReference type="CDD" id="cd09006">
    <property type="entry name" value="PNP_EcPNPI-like"/>
    <property type="match status" value="1"/>
</dbReference>
<dbReference type="GO" id="GO:0004850">
    <property type="term" value="F:uridine phosphorylase activity"/>
    <property type="evidence" value="ECO:0007669"/>
    <property type="project" value="UniProtKB-EC"/>
</dbReference>
<evidence type="ECO:0000256" key="2">
    <source>
        <dbReference type="ARBA" id="ARBA00011888"/>
    </source>
</evidence>
<evidence type="ECO:0000256" key="5">
    <source>
        <dbReference type="ARBA" id="ARBA00022679"/>
    </source>
</evidence>
<dbReference type="GO" id="GO:0006152">
    <property type="term" value="P:purine nucleoside catabolic process"/>
    <property type="evidence" value="ECO:0007669"/>
    <property type="project" value="TreeGrafter"/>
</dbReference>
<comment type="similarity">
    <text evidence="1">Belongs to the PNP/UDP phosphorylase family.</text>
</comment>
<evidence type="ECO:0000313" key="8">
    <source>
        <dbReference type="EMBL" id="QTE22839.1"/>
    </source>
</evidence>
<evidence type="ECO:0000256" key="6">
    <source>
        <dbReference type="ARBA" id="ARBA00048447"/>
    </source>
</evidence>
<keyword evidence="5 8" id="KW-0808">Transferase</keyword>
<dbReference type="PROSITE" id="PS01232">
    <property type="entry name" value="PNP_UDP_1"/>
    <property type="match status" value="1"/>
</dbReference>
<keyword evidence="4 8" id="KW-0328">Glycosyltransferase</keyword>
<dbReference type="InterPro" id="IPR000845">
    <property type="entry name" value="Nucleoside_phosphorylase_d"/>
</dbReference>
<feature type="domain" description="Nucleoside phosphorylase" evidence="7">
    <location>
        <begin position="15"/>
        <end position="216"/>
    </location>
</feature>
<comment type="catalytic activity">
    <reaction evidence="6">
        <text>uridine + phosphate = alpha-D-ribose 1-phosphate + uracil</text>
        <dbReference type="Rhea" id="RHEA:24388"/>
        <dbReference type="ChEBI" id="CHEBI:16704"/>
        <dbReference type="ChEBI" id="CHEBI:17568"/>
        <dbReference type="ChEBI" id="CHEBI:43474"/>
        <dbReference type="ChEBI" id="CHEBI:57720"/>
        <dbReference type="EC" id="2.4.2.3"/>
    </reaction>
</comment>
<dbReference type="InterPro" id="IPR035994">
    <property type="entry name" value="Nucleoside_phosphorylase_sf"/>
</dbReference>
<dbReference type="Proteomes" id="UP000663920">
    <property type="component" value="Chromosome"/>
</dbReference>
<dbReference type="InterPro" id="IPR018016">
    <property type="entry name" value="Nucleoside_phosphorylase_CS"/>
</dbReference>
<evidence type="ECO:0000259" key="7">
    <source>
        <dbReference type="Pfam" id="PF01048"/>
    </source>
</evidence>
<dbReference type="HAMAP" id="MF_01627">
    <property type="entry name" value="Pur_nucleosid_phosp"/>
    <property type="match status" value="1"/>
</dbReference>
<dbReference type="NCBIfam" id="NF004489">
    <property type="entry name" value="PRK05819.1"/>
    <property type="match status" value="1"/>
</dbReference>
<dbReference type="RefSeq" id="WP_208078809.1">
    <property type="nucleotide sequence ID" value="NZ_CP071869.1"/>
</dbReference>
<sequence>MSVHNNAKKGDIADFVLLPGDPQRAKLIAETFLTDAKCYNEVRGMLGYTGYFNGKRISVQGTGMGMPSMSIYATELIEEYDVEKLVRIGSCGSIQENVEIMDIILAMSTCTDSGMNKLRFNGNDFAPAANFELIKKAWEVAKEKSINVHTGAVLTSDFFYGESHIKDSFLPWKTYGVLGIDMEAAALYSIAAKYNKKALAILTVSDHLLKEQAISAEDRLNSFKEMISLALELA</sequence>
<gene>
    <name evidence="8" type="primary">deoD</name>
    <name evidence="8" type="ORF">J3359_00765</name>
</gene>
<evidence type="ECO:0000256" key="3">
    <source>
        <dbReference type="ARBA" id="ARBA00021980"/>
    </source>
</evidence>
<organism evidence="8 9">
    <name type="scientific">Polaribacter cellanae</name>
    <dbReference type="NCBI Taxonomy" id="2818493"/>
    <lineage>
        <taxon>Bacteria</taxon>
        <taxon>Pseudomonadati</taxon>
        <taxon>Bacteroidota</taxon>
        <taxon>Flavobacteriia</taxon>
        <taxon>Flavobacteriales</taxon>
        <taxon>Flavobacteriaceae</taxon>
    </lineage>
</organism>
<dbReference type="Gene3D" id="3.40.50.1580">
    <property type="entry name" value="Nucleoside phosphorylase domain"/>
    <property type="match status" value="1"/>
</dbReference>
<dbReference type="InterPro" id="IPR004402">
    <property type="entry name" value="DeoD-type"/>
</dbReference>
<evidence type="ECO:0000313" key="9">
    <source>
        <dbReference type="Proteomes" id="UP000663920"/>
    </source>
</evidence>
<dbReference type="Pfam" id="PF01048">
    <property type="entry name" value="PNP_UDP_1"/>
    <property type="match status" value="1"/>
</dbReference>